<dbReference type="AlphaFoldDB" id="A0A0F9XN83"/>
<organism evidence="1">
    <name type="scientific">marine sediment metagenome</name>
    <dbReference type="NCBI Taxonomy" id="412755"/>
    <lineage>
        <taxon>unclassified sequences</taxon>
        <taxon>metagenomes</taxon>
        <taxon>ecological metagenomes</taxon>
    </lineage>
</organism>
<protein>
    <submittedName>
        <fullName evidence="1">Uncharacterized protein</fullName>
    </submittedName>
</protein>
<evidence type="ECO:0000313" key="1">
    <source>
        <dbReference type="EMBL" id="KKN93658.1"/>
    </source>
</evidence>
<comment type="caution">
    <text evidence="1">The sequence shown here is derived from an EMBL/GenBank/DDBJ whole genome shotgun (WGS) entry which is preliminary data.</text>
</comment>
<dbReference type="EMBL" id="LAZR01000084">
    <property type="protein sequence ID" value="KKN93658.1"/>
    <property type="molecule type" value="Genomic_DNA"/>
</dbReference>
<name>A0A0F9XN83_9ZZZZ</name>
<proteinExistence type="predicted"/>
<gene>
    <name evidence="1" type="ORF">LCGC14_0194900</name>
</gene>
<sequence>MYQNNAQNINLWTFVQNKRHIGRTMWKKQRAAKQKQQRYTKINLGLKTILNQFLSIFKKSYQKIYNKVYQAHFDGLRSLKEKLNWVSRLIGLRS</sequence>
<reference evidence="1" key="1">
    <citation type="journal article" date="2015" name="Nature">
        <title>Complex archaea that bridge the gap between prokaryotes and eukaryotes.</title>
        <authorList>
            <person name="Spang A."/>
            <person name="Saw J.H."/>
            <person name="Jorgensen S.L."/>
            <person name="Zaremba-Niedzwiedzka K."/>
            <person name="Martijn J."/>
            <person name="Lind A.E."/>
            <person name="van Eijk R."/>
            <person name="Schleper C."/>
            <person name="Guy L."/>
            <person name="Ettema T.J."/>
        </authorList>
    </citation>
    <scope>NUCLEOTIDE SEQUENCE</scope>
</reference>
<accession>A0A0F9XN83</accession>